<evidence type="ECO:0000313" key="2">
    <source>
        <dbReference type="EMBL" id="XBH06579.1"/>
    </source>
</evidence>
<name>A0AAU7CNK1_9BACT</name>
<accession>A0AAU7CNK1</accession>
<protein>
    <submittedName>
        <fullName evidence="2">Ferritin-like domain-containing protein</fullName>
    </submittedName>
</protein>
<dbReference type="InterPro" id="IPR047114">
    <property type="entry name" value="YciF"/>
</dbReference>
<keyword evidence="1" id="KW-0175">Coiled coil</keyword>
<dbReference type="Gene3D" id="1.20.1260.10">
    <property type="match status" value="1"/>
</dbReference>
<dbReference type="EMBL" id="CP155447">
    <property type="protein sequence ID" value="XBH06579.1"/>
    <property type="molecule type" value="Genomic_DNA"/>
</dbReference>
<feature type="coiled-coil region" evidence="1">
    <location>
        <begin position="3"/>
        <end position="68"/>
    </location>
</feature>
<sequence>MKLESLRDLLVEQLQDLYDAENRITKALPKMAKAATSPELKAAFEKHLAETKVQVERLEQVFEHLGEKAKKKACKAMQGLIEEGEETIKEDAEPEVKDAALIAAAQRVEHYEMAGYGTVRAYAKLLKETKVVKLLEATFAEEKATDEALSELAESTINVEAA</sequence>
<organism evidence="2">
    <name type="scientific">Singulisphaera sp. Ch08</name>
    <dbReference type="NCBI Taxonomy" id="3120278"/>
    <lineage>
        <taxon>Bacteria</taxon>
        <taxon>Pseudomonadati</taxon>
        <taxon>Planctomycetota</taxon>
        <taxon>Planctomycetia</taxon>
        <taxon>Isosphaerales</taxon>
        <taxon>Isosphaeraceae</taxon>
        <taxon>Singulisphaera</taxon>
    </lineage>
</organism>
<dbReference type="InterPro" id="IPR012347">
    <property type="entry name" value="Ferritin-like"/>
</dbReference>
<dbReference type="PANTHER" id="PTHR30565">
    <property type="entry name" value="PROTEIN YCIF"/>
    <property type="match status" value="1"/>
</dbReference>
<dbReference type="AlphaFoldDB" id="A0AAU7CNK1"/>
<proteinExistence type="predicted"/>
<dbReference type="RefSeq" id="WP_406699430.1">
    <property type="nucleotide sequence ID" value="NZ_CP155447.1"/>
</dbReference>
<dbReference type="CDD" id="cd07909">
    <property type="entry name" value="YciF"/>
    <property type="match status" value="1"/>
</dbReference>
<dbReference type="PANTHER" id="PTHR30565:SF9">
    <property type="entry name" value="PROTEIN YCIF"/>
    <property type="match status" value="1"/>
</dbReference>
<dbReference type="Pfam" id="PF05974">
    <property type="entry name" value="DUF892"/>
    <property type="match status" value="1"/>
</dbReference>
<dbReference type="SUPFAM" id="SSF47240">
    <property type="entry name" value="Ferritin-like"/>
    <property type="match status" value="1"/>
</dbReference>
<dbReference type="InterPro" id="IPR009078">
    <property type="entry name" value="Ferritin-like_SF"/>
</dbReference>
<gene>
    <name evidence="2" type="ORF">V5E97_11220</name>
</gene>
<reference evidence="2" key="1">
    <citation type="submission" date="2024-05" db="EMBL/GenBank/DDBJ databases">
        <title>Planctomycetes of the genus Singulisphaera possess chitinolytic capabilities.</title>
        <authorList>
            <person name="Ivanova A."/>
        </authorList>
    </citation>
    <scope>NUCLEOTIDE SEQUENCE</scope>
    <source>
        <strain evidence="2">Ch08T</strain>
    </source>
</reference>
<evidence type="ECO:0000256" key="1">
    <source>
        <dbReference type="SAM" id="Coils"/>
    </source>
</evidence>
<dbReference type="InterPro" id="IPR010287">
    <property type="entry name" value="DUF892_YciF-like"/>
</dbReference>